<evidence type="ECO:0000313" key="3">
    <source>
        <dbReference type="Proteomes" id="UP000828390"/>
    </source>
</evidence>
<evidence type="ECO:0000313" key="1">
    <source>
        <dbReference type="EMBL" id="KAH3700173.1"/>
    </source>
</evidence>
<evidence type="ECO:0000313" key="2">
    <source>
        <dbReference type="EMBL" id="KAH3701752.1"/>
    </source>
</evidence>
<accession>A0A9D3YJ79</accession>
<comment type="caution">
    <text evidence="2">The sequence shown here is derived from an EMBL/GenBank/DDBJ whole genome shotgun (WGS) entry which is preliminary data.</text>
</comment>
<dbReference type="AlphaFoldDB" id="A0A9D3YJ79"/>
<sequence>MEDTLTGLAGLNVQLSVGLASSTAQEPVPTRSRSTTALPVPLLVHLTIPKFAILVYRAKVNWPYIPRFINLAGS</sequence>
<dbReference type="EMBL" id="JAIWYP010000015">
    <property type="protein sequence ID" value="KAH3701752.1"/>
    <property type="molecule type" value="Genomic_DNA"/>
</dbReference>
<organism evidence="2 3">
    <name type="scientific">Dreissena polymorpha</name>
    <name type="common">Zebra mussel</name>
    <name type="synonym">Mytilus polymorpha</name>
    <dbReference type="NCBI Taxonomy" id="45954"/>
    <lineage>
        <taxon>Eukaryota</taxon>
        <taxon>Metazoa</taxon>
        <taxon>Spiralia</taxon>
        <taxon>Lophotrochozoa</taxon>
        <taxon>Mollusca</taxon>
        <taxon>Bivalvia</taxon>
        <taxon>Autobranchia</taxon>
        <taxon>Heteroconchia</taxon>
        <taxon>Euheterodonta</taxon>
        <taxon>Imparidentia</taxon>
        <taxon>Neoheterodontei</taxon>
        <taxon>Myida</taxon>
        <taxon>Dreissenoidea</taxon>
        <taxon>Dreissenidae</taxon>
        <taxon>Dreissena</taxon>
    </lineage>
</organism>
<gene>
    <name evidence="1" type="ORF">DPMN_075144</name>
    <name evidence="2" type="ORF">DPMN_076747</name>
</gene>
<reference evidence="2" key="2">
    <citation type="submission" date="2020-11" db="EMBL/GenBank/DDBJ databases">
        <authorList>
            <person name="McCartney M.A."/>
            <person name="Auch B."/>
            <person name="Kono T."/>
            <person name="Mallez S."/>
            <person name="Becker A."/>
            <person name="Gohl D.M."/>
            <person name="Silverstein K.A.T."/>
            <person name="Koren S."/>
            <person name="Bechman K.B."/>
            <person name="Herman A."/>
            <person name="Abrahante J.E."/>
            <person name="Garbe J."/>
        </authorList>
    </citation>
    <scope>NUCLEOTIDE SEQUENCE</scope>
    <source>
        <strain evidence="2">Duluth1</strain>
        <tissue evidence="2">Whole animal</tissue>
    </source>
</reference>
<protein>
    <submittedName>
        <fullName evidence="2">Uncharacterized protein</fullName>
    </submittedName>
</protein>
<dbReference type="EMBL" id="JAIWYP010000015">
    <property type="protein sequence ID" value="KAH3700173.1"/>
    <property type="molecule type" value="Genomic_DNA"/>
</dbReference>
<reference evidence="2" key="1">
    <citation type="journal article" date="2019" name="bioRxiv">
        <title>The Genome of the Zebra Mussel, Dreissena polymorpha: A Resource for Invasive Species Research.</title>
        <authorList>
            <person name="McCartney M.A."/>
            <person name="Auch B."/>
            <person name="Kono T."/>
            <person name="Mallez S."/>
            <person name="Zhang Y."/>
            <person name="Obille A."/>
            <person name="Becker A."/>
            <person name="Abrahante J.E."/>
            <person name="Garbe J."/>
            <person name="Badalamenti J.P."/>
            <person name="Herman A."/>
            <person name="Mangelson H."/>
            <person name="Liachko I."/>
            <person name="Sullivan S."/>
            <person name="Sone E.D."/>
            <person name="Koren S."/>
            <person name="Silverstein K.A.T."/>
            <person name="Beckman K.B."/>
            <person name="Gohl D.M."/>
        </authorList>
    </citation>
    <scope>NUCLEOTIDE SEQUENCE</scope>
    <source>
        <strain evidence="2">Duluth1</strain>
        <tissue evidence="2">Whole animal</tissue>
    </source>
</reference>
<proteinExistence type="predicted"/>
<keyword evidence="3" id="KW-1185">Reference proteome</keyword>
<dbReference type="Proteomes" id="UP000828390">
    <property type="component" value="Unassembled WGS sequence"/>
</dbReference>
<name>A0A9D3YJ79_DREPO</name>